<evidence type="ECO:0000313" key="2">
    <source>
        <dbReference type="EMBL" id="KPU61530.1"/>
    </source>
</evidence>
<dbReference type="PATRIC" id="fig|294.162.peg.710"/>
<feature type="transmembrane region" description="Helical" evidence="1">
    <location>
        <begin position="49"/>
        <end position="68"/>
    </location>
</feature>
<feature type="transmembrane region" description="Helical" evidence="1">
    <location>
        <begin position="165"/>
        <end position="190"/>
    </location>
</feature>
<comment type="caution">
    <text evidence="2">The sequence shown here is derived from an EMBL/GenBank/DDBJ whole genome shotgun (WGS) entry which is preliminary data.</text>
</comment>
<evidence type="ECO:0000256" key="1">
    <source>
        <dbReference type="SAM" id="Phobius"/>
    </source>
</evidence>
<gene>
    <name evidence="2" type="ORF">AN403_5479</name>
</gene>
<keyword evidence="1" id="KW-0812">Transmembrane</keyword>
<dbReference type="OrthoDB" id="9971174at2"/>
<evidence type="ECO:0008006" key="4">
    <source>
        <dbReference type="Google" id="ProtNLM"/>
    </source>
</evidence>
<feature type="transmembrane region" description="Helical" evidence="1">
    <location>
        <begin position="15"/>
        <end position="37"/>
    </location>
</feature>
<name>A0A0P8XM39_PSEFL</name>
<protein>
    <recommendedName>
        <fullName evidence="4">Transmembrane protein</fullName>
    </recommendedName>
</protein>
<dbReference type="Proteomes" id="UP000050349">
    <property type="component" value="Unassembled WGS sequence"/>
</dbReference>
<evidence type="ECO:0000313" key="3">
    <source>
        <dbReference type="Proteomes" id="UP000050349"/>
    </source>
</evidence>
<organism evidence="2 3">
    <name type="scientific">Pseudomonas fluorescens</name>
    <dbReference type="NCBI Taxonomy" id="294"/>
    <lineage>
        <taxon>Bacteria</taxon>
        <taxon>Pseudomonadati</taxon>
        <taxon>Pseudomonadota</taxon>
        <taxon>Gammaproteobacteria</taxon>
        <taxon>Pseudomonadales</taxon>
        <taxon>Pseudomonadaceae</taxon>
        <taxon>Pseudomonas</taxon>
    </lineage>
</organism>
<keyword evidence="1" id="KW-0472">Membrane</keyword>
<dbReference type="EMBL" id="LJXB01000053">
    <property type="protein sequence ID" value="KPU61530.1"/>
    <property type="molecule type" value="Genomic_DNA"/>
</dbReference>
<dbReference type="RefSeq" id="WP_057396136.1">
    <property type="nucleotide sequence ID" value="NZ_LJXB01000053.1"/>
</dbReference>
<accession>A0A0P8XM39</accession>
<reference evidence="2 3" key="1">
    <citation type="submission" date="2015-09" db="EMBL/GenBank/DDBJ databases">
        <authorList>
            <person name="Jackson K.R."/>
            <person name="Lunt B.L."/>
            <person name="Fisher J.N.B."/>
            <person name="Gardner A.V."/>
            <person name="Bailey M.E."/>
            <person name="Deus L.M."/>
            <person name="Earl A.S."/>
            <person name="Gibby P.D."/>
            <person name="Hartmann K.A."/>
            <person name="Liu J.E."/>
            <person name="Manci A.M."/>
            <person name="Nielsen D.A."/>
            <person name="Solomon M.B."/>
            <person name="Breakwell D.P."/>
            <person name="Burnett S.H."/>
            <person name="Grose J.H."/>
        </authorList>
    </citation>
    <scope>NUCLEOTIDE SEQUENCE [LARGE SCALE GENOMIC DNA]</scope>
    <source>
        <strain evidence="2 3">S613</strain>
    </source>
</reference>
<sequence length="205" mass="22758">MSQTSDNLQPDVKRVWMPLLSLSAWIVATFCSSLSFAIKLSSNSDIDGIVLVCANVLVALVIGLLTLFAYKERYKKSANIWLRLSYISAVVFLITFISFLTLRITWTCQYTSDIRLVTGPTPTSDLSNYLSTFEPANQPSCSDLLADYGGSTDRMYFQNDLTIRFVTLVFTFFAMWCSLACAVVSIAYGIEVNKSTLPDSKRGAS</sequence>
<proteinExistence type="predicted"/>
<feature type="transmembrane region" description="Helical" evidence="1">
    <location>
        <begin position="80"/>
        <end position="102"/>
    </location>
</feature>
<dbReference type="AlphaFoldDB" id="A0A0P8XM39"/>
<keyword evidence="1" id="KW-1133">Transmembrane helix</keyword>